<keyword evidence="3" id="KW-1185">Reference proteome</keyword>
<organism evidence="2 3">
    <name type="scientific">Austropuccinia psidii MF-1</name>
    <dbReference type="NCBI Taxonomy" id="1389203"/>
    <lineage>
        <taxon>Eukaryota</taxon>
        <taxon>Fungi</taxon>
        <taxon>Dikarya</taxon>
        <taxon>Basidiomycota</taxon>
        <taxon>Pucciniomycotina</taxon>
        <taxon>Pucciniomycetes</taxon>
        <taxon>Pucciniales</taxon>
        <taxon>Sphaerophragmiaceae</taxon>
        <taxon>Austropuccinia</taxon>
    </lineage>
</organism>
<name>A0A9Q3GFF0_9BASI</name>
<gene>
    <name evidence="2" type="ORF">O181_005323</name>
</gene>
<evidence type="ECO:0000313" key="3">
    <source>
        <dbReference type="Proteomes" id="UP000765509"/>
    </source>
</evidence>
<feature type="compositionally biased region" description="Polar residues" evidence="1">
    <location>
        <begin position="1"/>
        <end position="13"/>
    </location>
</feature>
<reference evidence="2" key="1">
    <citation type="submission" date="2021-03" db="EMBL/GenBank/DDBJ databases">
        <title>Draft genome sequence of rust myrtle Austropuccinia psidii MF-1, a brazilian biotype.</title>
        <authorList>
            <person name="Quecine M.C."/>
            <person name="Pachon D.M.R."/>
            <person name="Bonatelli M.L."/>
            <person name="Correr F.H."/>
            <person name="Franceschini L.M."/>
            <person name="Leite T.F."/>
            <person name="Margarido G.R.A."/>
            <person name="Almeida C.A."/>
            <person name="Ferrarezi J.A."/>
            <person name="Labate C.A."/>
        </authorList>
    </citation>
    <scope>NUCLEOTIDE SEQUENCE</scope>
    <source>
        <strain evidence="2">MF-1</strain>
    </source>
</reference>
<accession>A0A9Q3GFF0</accession>
<feature type="compositionally biased region" description="Polar residues" evidence="1">
    <location>
        <begin position="49"/>
        <end position="69"/>
    </location>
</feature>
<sequence length="110" mass="12428">MSQRDTLQRSCGNHQRMEYQQAVQTPRGEGTRIRENQATIQAIEEKLNQTEPTLIPSGSQVGDQPNSPVASHHESNGRSVAMSHHSSQSQVFYRRRQGLKGENKTSFSHR</sequence>
<evidence type="ECO:0000313" key="2">
    <source>
        <dbReference type="EMBL" id="MBW0465608.1"/>
    </source>
</evidence>
<evidence type="ECO:0000256" key="1">
    <source>
        <dbReference type="SAM" id="MobiDB-lite"/>
    </source>
</evidence>
<dbReference type="Proteomes" id="UP000765509">
    <property type="component" value="Unassembled WGS sequence"/>
</dbReference>
<dbReference type="EMBL" id="AVOT02001081">
    <property type="protein sequence ID" value="MBW0465608.1"/>
    <property type="molecule type" value="Genomic_DNA"/>
</dbReference>
<protein>
    <submittedName>
        <fullName evidence="2">Uncharacterized protein</fullName>
    </submittedName>
</protein>
<dbReference type="AlphaFoldDB" id="A0A9Q3GFF0"/>
<proteinExistence type="predicted"/>
<feature type="region of interest" description="Disordered" evidence="1">
    <location>
        <begin position="1"/>
        <end position="110"/>
    </location>
</feature>
<comment type="caution">
    <text evidence="2">The sequence shown here is derived from an EMBL/GenBank/DDBJ whole genome shotgun (WGS) entry which is preliminary data.</text>
</comment>